<dbReference type="PANTHER" id="PTHR44846:SF1">
    <property type="entry name" value="MANNOSYL-D-GLYCERATE TRANSPORT_METABOLISM SYSTEM REPRESSOR MNGR-RELATED"/>
    <property type="match status" value="1"/>
</dbReference>
<organism evidence="6 7">
    <name type="scientific">Planobispora takensis</name>
    <dbReference type="NCBI Taxonomy" id="1367882"/>
    <lineage>
        <taxon>Bacteria</taxon>
        <taxon>Bacillati</taxon>
        <taxon>Actinomycetota</taxon>
        <taxon>Actinomycetes</taxon>
        <taxon>Streptosporangiales</taxon>
        <taxon>Streptosporangiaceae</taxon>
        <taxon>Planobispora</taxon>
    </lineage>
</organism>
<dbReference type="SUPFAM" id="SSF46785">
    <property type="entry name" value="Winged helix' DNA-binding domain"/>
    <property type="match status" value="1"/>
</dbReference>
<proteinExistence type="predicted"/>
<dbReference type="InterPro" id="IPR000524">
    <property type="entry name" value="Tscrpt_reg_HTH_GntR"/>
</dbReference>
<dbReference type="InterPro" id="IPR036388">
    <property type="entry name" value="WH-like_DNA-bd_sf"/>
</dbReference>
<dbReference type="GO" id="GO:0003677">
    <property type="term" value="F:DNA binding"/>
    <property type="evidence" value="ECO:0007669"/>
    <property type="project" value="UniProtKB-KW"/>
</dbReference>
<dbReference type="InterPro" id="IPR011663">
    <property type="entry name" value="UTRA"/>
</dbReference>
<keyword evidence="7" id="KW-1185">Reference proteome</keyword>
<gene>
    <name evidence="6" type="ORF">Pta02_58540</name>
</gene>
<reference evidence="6" key="1">
    <citation type="submission" date="2021-01" db="EMBL/GenBank/DDBJ databases">
        <title>Whole genome shotgun sequence of Planobispora takensis NBRC 109077.</title>
        <authorList>
            <person name="Komaki H."/>
            <person name="Tamura T."/>
        </authorList>
    </citation>
    <scope>NUCLEOTIDE SEQUENCE</scope>
    <source>
        <strain evidence="6">NBRC 109077</strain>
    </source>
</reference>
<dbReference type="SMART" id="SM00345">
    <property type="entry name" value="HTH_GNTR"/>
    <property type="match status" value="1"/>
</dbReference>
<comment type="caution">
    <text evidence="6">The sequence shown here is derived from an EMBL/GenBank/DDBJ whole genome shotgun (WGS) entry which is preliminary data.</text>
</comment>
<dbReference type="AlphaFoldDB" id="A0A8J3T236"/>
<dbReference type="InterPro" id="IPR050679">
    <property type="entry name" value="Bact_HTH_transcr_reg"/>
</dbReference>
<dbReference type="SMART" id="SM00866">
    <property type="entry name" value="UTRA"/>
    <property type="match status" value="1"/>
</dbReference>
<dbReference type="InterPro" id="IPR028978">
    <property type="entry name" value="Chorismate_lyase_/UTRA_dom_sf"/>
</dbReference>
<evidence type="ECO:0000256" key="2">
    <source>
        <dbReference type="ARBA" id="ARBA00023125"/>
    </source>
</evidence>
<keyword evidence="2" id="KW-0238">DNA-binding</keyword>
<dbReference type="SUPFAM" id="SSF64288">
    <property type="entry name" value="Chorismate lyase-like"/>
    <property type="match status" value="1"/>
</dbReference>
<dbReference type="Pfam" id="PF07702">
    <property type="entry name" value="UTRA"/>
    <property type="match status" value="1"/>
</dbReference>
<evidence type="ECO:0000313" key="6">
    <source>
        <dbReference type="EMBL" id="GII03846.1"/>
    </source>
</evidence>
<dbReference type="GO" id="GO:0003700">
    <property type="term" value="F:DNA-binding transcription factor activity"/>
    <property type="evidence" value="ECO:0007669"/>
    <property type="project" value="InterPro"/>
</dbReference>
<protein>
    <submittedName>
        <fullName evidence="6">GntR family transcriptional regulator</fullName>
    </submittedName>
</protein>
<dbReference type="EMBL" id="BOOK01000043">
    <property type="protein sequence ID" value="GII03846.1"/>
    <property type="molecule type" value="Genomic_DNA"/>
</dbReference>
<dbReference type="PRINTS" id="PR00035">
    <property type="entry name" value="HTHGNTR"/>
</dbReference>
<dbReference type="PROSITE" id="PS50949">
    <property type="entry name" value="HTH_GNTR"/>
    <property type="match status" value="1"/>
</dbReference>
<evidence type="ECO:0000256" key="3">
    <source>
        <dbReference type="ARBA" id="ARBA00023163"/>
    </source>
</evidence>
<keyword evidence="1" id="KW-0805">Transcription regulation</keyword>
<evidence type="ECO:0000256" key="1">
    <source>
        <dbReference type="ARBA" id="ARBA00023015"/>
    </source>
</evidence>
<accession>A0A8J3T236</accession>
<evidence type="ECO:0000313" key="7">
    <source>
        <dbReference type="Proteomes" id="UP000634476"/>
    </source>
</evidence>
<dbReference type="GO" id="GO:0045892">
    <property type="term" value="P:negative regulation of DNA-templated transcription"/>
    <property type="evidence" value="ECO:0007669"/>
    <property type="project" value="TreeGrafter"/>
</dbReference>
<sequence length="270" mass="29184">MDGSLHERVASDLRRRISSGELPLGSAVPSESQLCEQWGASRGPIRQALATLRAEGLIGGGRGKPPVVRSRTMPQPFETFLSFSRWAAMTGRTPGQRTLEIARRPASPEACDALGLEEGEPVVQLLRLRLLDGVPAMVERTTFTWPVGRLLFDFDCDSGSVFAYLSERGVDLSTARHVIDAIVADETDAELLTVRAGAPLLRERRRTASADGEPVEYSDDRYRPDIVSFTIDNSQQAHPALLRSPAPSGLPAAPARPRAGTASHPRGATP</sequence>
<dbReference type="RefSeq" id="WP_203878124.1">
    <property type="nucleotide sequence ID" value="NZ_BOOK01000043.1"/>
</dbReference>
<dbReference type="Gene3D" id="1.10.10.10">
    <property type="entry name" value="Winged helix-like DNA-binding domain superfamily/Winged helix DNA-binding domain"/>
    <property type="match status" value="1"/>
</dbReference>
<feature type="domain" description="HTH gntR-type" evidence="5">
    <location>
        <begin position="3"/>
        <end position="71"/>
    </location>
</feature>
<dbReference type="Gene3D" id="3.40.1410.10">
    <property type="entry name" value="Chorismate lyase-like"/>
    <property type="match status" value="1"/>
</dbReference>
<dbReference type="CDD" id="cd07377">
    <property type="entry name" value="WHTH_GntR"/>
    <property type="match status" value="1"/>
</dbReference>
<evidence type="ECO:0000259" key="5">
    <source>
        <dbReference type="PROSITE" id="PS50949"/>
    </source>
</evidence>
<dbReference type="PANTHER" id="PTHR44846">
    <property type="entry name" value="MANNOSYL-D-GLYCERATE TRANSPORT/METABOLISM SYSTEM REPRESSOR MNGR-RELATED"/>
    <property type="match status" value="1"/>
</dbReference>
<name>A0A8J3T236_9ACTN</name>
<evidence type="ECO:0000256" key="4">
    <source>
        <dbReference type="SAM" id="MobiDB-lite"/>
    </source>
</evidence>
<dbReference type="InterPro" id="IPR036390">
    <property type="entry name" value="WH_DNA-bd_sf"/>
</dbReference>
<dbReference type="Pfam" id="PF00392">
    <property type="entry name" value="GntR"/>
    <property type="match status" value="1"/>
</dbReference>
<feature type="region of interest" description="Disordered" evidence="4">
    <location>
        <begin position="237"/>
        <end position="270"/>
    </location>
</feature>
<dbReference type="Proteomes" id="UP000634476">
    <property type="component" value="Unassembled WGS sequence"/>
</dbReference>
<keyword evidence="3" id="KW-0804">Transcription</keyword>
<feature type="compositionally biased region" description="Low complexity" evidence="4">
    <location>
        <begin position="239"/>
        <end position="260"/>
    </location>
</feature>